<dbReference type="EMBL" id="ATHJ01000091">
    <property type="protein sequence ID" value="EPR39194.1"/>
    <property type="molecule type" value="Genomic_DNA"/>
</dbReference>
<reference evidence="2 3" key="1">
    <citation type="journal article" date="2013" name="Genome Announc.">
        <title>Draft genome sequences for three mercury-methylating, sulfate-reducing bacteria.</title>
        <authorList>
            <person name="Brown S.D."/>
            <person name="Hurt R.A.Jr."/>
            <person name="Gilmour C.C."/>
            <person name="Elias D.A."/>
        </authorList>
    </citation>
    <scope>NUCLEOTIDE SEQUENCE [LARGE SCALE GENOMIC DNA]</scope>
    <source>
        <strain evidence="2 3">DSM 2059</strain>
    </source>
</reference>
<dbReference type="RefSeq" id="WP_020877455.1">
    <property type="nucleotide sequence ID" value="NZ_ATHJ01000091.1"/>
</dbReference>
<dbReference type="OrthoDB" id="5418620at2"/>
<proteinExistence type="predicted"/>
<keyword evidence="3" id="KW-1185">Reference proteome</keyword>
<dbReference type="STRING" id="897.B2D07_17480"/>
<sequence length="163" mass="18431">MAQSSKGLPKIIPLTLVILLGILVQVLFVFADMQETPNKAAVAFAEAYYGFDKTGLGERLCESSRVVDEVNVVDQYIYDAARKAEARGYDLGMYVKNDLYHVETEILEESFDKARVRLTAERKSGLRTFFSREDVHPVDLTFDLVREDGKWKVCTDLLSLDKA</sequence>
<evidence type="ECO:0008006" key="4">
    <source>
        <dbReference type="Google" id="ProtNLM"/>
    </source>
</evidence>
<keyword evidence="1" id="KW-0812">Transmembrane</keyword>
<name>S7UY67_DESML</name>
<dbReference type="Proteomes" id="UP000014977">
    <property type="component" value="Unassembled WGS sequence"/>
</dbReference>
<gene>
    <name evidence="2" type="ORF">dsmv_2698</name>
</gene>
<evidence type="ECO:0000256" key="1">
    <source>
        <dbReference type="SAM" id="Phobius"/>
    </source>
</evidence>
<accession>S7UY67</accession>
<feature type="transmembrane region" description="Helical" evidence="1">
    <location>
        <begin position="12"/>
        <end position="31"/>
    </location>
</feature>
<evidence type="ECO:0000313" key="3">
    <source>
        <dbReference type="Proteomes" id="UP000014977"/>
    </source>
</evidence>
<organism evidence="2 3">
    <name type="scientific">Desulfococcus multivorans DSM 2059</name>
    <dbReference type="NCBI Taxonomy" id="1121405"/>
    <lineage>
        <taxon>Bacteria</taxon>
        <taxon>Pseudomonadati</taxon>
        <taxon>Thermodesulfobacteriota</taxon>
        <taxon>Desulfobacteria</taxon>
        <taxon>Desulfobacterales</taxon>
        <taxon>Desulfococcaceae</taxon>
        <taxon>Desulfococcus</taxon>
    </lineage>
</organism>
<keyword evidence="1" id="KW-0472">Membrane</keyword>
<dbReference type="AlphaFoldDB" id="S7UY67"/>
<evidence type="ECO:0000313" key="2">
    <source>
        <dbReference type="EMBL" id="EPR39194.1"/>
    </source>
</evidence>
<protein>
    <recommendedName>
        <fullName evidence="4">DUF4878 domain-containing protein</fullName>
    </recommendedName>
</protein>
<comment type="caution">
    <text evidence="2">The sequence shown here is derived from an EMBL/GenBank/DDBJ whole genome shotgun (WGS) entry which is preliminary data.</text>
</comment>
<keyword evidence="1" id="KW-1133">Transmembrane helix</keyword>